<protein>
    <submittedName>
        <fullName evidence="1">Uncharacterized protein</fullName>
    </submittedName>
</protein>
<gene>
    <name evidence="1" type="ordered locus">FFONT_0004</name>
</gene>
<sequence>MEKNITADTVNRTTSEEVAFSIKNLDGESFVYLVTNFIDFEA</sequence>
<keyword evidence="2" id="KW-1185">Reference proteome</keyword>
<evidence type="ECO:0000313" key="1">
    <source>
        <dbReference type="EMBL" id="AFH42000.1"/>
    </source>
</evidence>
<dbReference type="InParanoid" id="H9ZZ43"/>
<dbReference type="KEGG" id="ffo:FFONT_0004"/>
<reference evidence="2" key="1">
    <citation type="submission" date="2012-03" db="EMBL/GenBank/DDBJ databases">
        <title>Fervidicoccus fontis complete genome analysis confirms its distinct phylogenetic position and predicts its environmental function.</title>
        <authorList>
            <person name="Lebedinsky A.V."/>
            <person name="Mardanov A.V."/>
            <person name="Gumerov V.M."/>
            <person name="Beletsky A.V."/>
            <person name="Kublanov I.V."/>
            <person name="Perevalova A.A."/>
            <person name="Bonch-Osmolovskaya E.A."/>
            <person name="Ravin N.V."/>
            <person name="Skryabin K.G."/>
        </authorList>
    </citation>
    <scope>NUCLEOTIDE SEQUENCE [LARGE SCALE GENOMIC DNA]</scope>
    <source>
        <strain evidence="2">DSM 19380 / VKM B-2539 / Kam940</strain>
    </source>
</reference>
<proteinExistence type="predicted"/>
<accession>H9ZZ43</accession>
<dbReference type="EMBL" id="CP003423">
    <property type="protein sequence ID" value="AFH42000.1"/>
    <property type="molecule type" value="Genomic_DNA"/>
</dbReference>
<evidence type="ECO:0000313" key="2">
    <source>
        <dbReference type="Proteomes" id="UP000007391"/>
    </source>
</evidence>
<name>H9ZZ43_FERFK</name>
<dbReference type="AlphaFoldDB" id="H9ZZ43"/>
<dbReference type="HOGENOM" id="CLU_3245195_0_0_2"/>
<organism evidence="1 2">
    <name type="scientific">Fervidicoccus fontis (strain DSM 19380 / JCM 18336 / VKM B-2539 / Kam940)</name>
    <dbReference type="NCBI Taxonomy" id="1163730"/>
    <lineage>
        <taxon>Archaea</taxon>
        <taxon>Thermoproteota</taxon>
        <taxon>Thermoprotei</taxon>
        <taxon>Fervidicoccales</taxon>
        <taxon>Fervidicoccaceae</taxon>
        <taxon>Fervidicoccus</taxon>
    </lineage>
</organism>
<reference evidence="1 2" key="2">
    <citation type="journal article" date="2014" name="Extremophiles">
        <title>Analysis of the complete genome of Fervidococcus fontis confirms the distinct phylogenetic position of the order Fervidicoccales and suggests its environmental function.</title>
        <authorList>
            <person name="Lebedinsky A.V."/>
            <person name="Mardanov A.V."/>
            <person name="Kublanov I.V."/>
            <person name="Gumerov V.M."/>
            <person name="Beletsky A.V."/>
            <person name="Perevalova A.A."/>
            <person name="Bidzhieva S.Kh."/>
            <person name="Bonch-Osmolovskaya E.A."/>
            <person name="Skryabin K.G."/>
            <person name="Ravin N.V."/>
        </authorList>
    </citation>
    <scope>NUCLEOTIDE SEQUENCE [LARGE SCALE GENOMIC DNA]</scope>
    <source>
        <strain evidence="2">DSM 19380 / VKM B-2539 / Kam940</strain>
    </source>
</reference>
<dbReference type="Proteomes" id="UP000007391">
    <property type="component" value="Chromosome"/>
</dbReference>